<evidence type="ECO:0000313" key="1">
    <source>
        <dbReference type="EMBL" id="PNR40723.1"/>
    </source>
</evidence>
<organism evidence="1">
    <name type="scientific">Physcomitrium patens</name>
    <name type="common">Spreading-leaved earth moss</name>
    <name type="synonym">Physcomitrella patens</name>
    <dbReference type="NCBI Taxonomy" id="3218"/>
    <lineage>
        <taxon>Eukaryota</taxon>
        <taxon>Viridiplantae</taxon>
        <taxon>Streptophyta</taxon>
        <taxon>Embryophyta</taxon>
        <taxon>Bryophyta</taxon>
        <taxon>Bryophytina</taxon>
        <taxon>Bryopsida</taxon>
        <taxon>Funariidae</taxon>
        <taxon>Funariales</taxon>
        <taxon>Funariaceae</taxon>
        <taxon>Physcomitrium</taxon>
    </lineage>
</organism>
<gene>
    <name evidence="1" type="ORF">PHYPA_018126</name>
</gene>
<dbReference type="Gramene" id="Pp3c14_6770V3.1">
    <property type="protein sequence ID" value="PAC:32960961.CDS.1"/>
    <property type="gene ID" value="Pp3c14_6770"/>
</dbReference>
<dbReference type="EnsemblPlants" id="Pp3c14_6770V3.1">
    <property type="protein sequence ID" value="PAC:32960961.CDS.1"/>
    <property type="gene ID" value="Pp3c14_6770"/>
</dbReference>
<accession>A0A2K1JGN8</accession>
<evidence type="ECO:0000313" key="3">
    <source>
        <dbReference type="Proteomes" id="UP000006727"/>
    </source>
</evidence>
<reference evidence="2" key="3">
    <citation type="submission" date="2020-12" db="UniProtKB">
        <authorList>
            <consortium name="EnsemblPlants"/>
        </authorList>
    </citation>
    <scope>IDENTIFICATION</scope>
</reference>
<name>A0A2K1JGN8_PHYPA</name>
<reference evidence="1 3" key="2">
    <citation type="journal article" date="2018" name="Plant J.">
        <title>The Physcomitrella patens chromosome-scale assembly reveals moss genome structure and evolution.</title>
        <authorList>
            <person name="Lang D."/>
            <person name="Ullrich K.K."/>
            <person name="Murat F."/>
            <person name="Fuchs J."/>
            <person name="Jenkins J."/>
            <person name="Haas F.B."/>
            <person name="Piednoel M."/>
            <person name="Gundlach H."/>
            <person name="Van Bel M."/>
            <person name="Meyberg R."/>
            <person name="Vives C."/>
            <person name="Morata J."/>
            <person name="Symeonidi A."/>
            <person name="Hiss M."/>
            <person name="Muchero W."/>
            <person name="Kamisugi Y."/>
            <person name="Saleh O."/>
            <person name="Blanc G."/>
            <person name="Decker E.L."/>
            <person name="van Gessel N."/>
            <person name="Grimwood J."/>
            <person name="Hayes R.D."/>
            <person name="Graham S.W."/>
            <person name="Gunter L.E."/>
            <person name="McDaniel S.F."/>
            <person name="Hoernstein S.N.W."/>
            <person name="Larsson A."/>
            <person name="Li F.W."/>
            <person name="Perroud P.F."/>
            <person name="Phillips J."/>
            <person name="Ranjan P."/>
            <person name="Rokshar D.S."/>
            <person name="Rothfels C.J."/>
            <person name="Schneider L."/>
            <person name="Shu S."/>
            <person name="Stevenson D.W."/>
            <person name="Thummler F."/>
            <person name="Tillich M."/>
            <person name="Villarreal Aguilar J.C."/>
            <person name="Widiez T."/>
            <person name="Wong G.K."/>
            <person name="Wymore A."/>
            <person name="Zhang Y."/>
            <person name="Zimmer A.D."/>
            <person name="Quatrano R.S."/>
            <person name="Mayer K.F.X."/>
            <person name="Goodstein D."/>
            <person name="Casacuberta J.M."/>
            <person name="Vandepoele K."/>
            <person name="Reski R."/>
            <person name="Cuming A.C."/>
            <person name="Tuskan G.A."/>
            <person name="Maumus F."/>
            <person name="Salse J."/>
            <person name="Schmutz J."/>
            <person name="Rensing S.A."/>
        </authorList>
    </citation>
    <scope>NUCLEOTIDE SEQUENCE [LARGE SCALE GENOMIC DNA]</scope>
    <source>
        <strain evidence="2 3">cv. Gransden 2004</strain>
    </source>
</reference>
<dbReference type="AlphaFoldDB" id="A0A2K1JGN8"/>
<keyword evidence="3" id="KW-1185">Reference proteome</keyword>
<protein>
    <submittedName>
        <fullName evidence="1 2">Uncharacterized protein</fullName>
    </submittedName>
</protein>
<proteinExistence type="predicted"/>
<dbReference type="InParanoid" id="A0A2K1JGN8"/>
<reference evidence="1 3" key="1">
    <citation type="journal article" date="2008" name="Science">
        <title>The Physcomitrella genome reveals evolutionary insights into the conquest of land by plants.</title>
        <authorList>
            <person name="Rensing S."/>
            <person name="Lang D."/>
            <person name="Zimmer A."/>
            <person name="Terry A."/>
            <person name="Salamov A."/>
            <person name="Shapiro H."/>
            <person name="Nishiyama T."/>
            <person name="Perroud P.-F."/>
            <person name="Lindquist E."/>
            <person name="Kamisugi Y."/>
            <person name="Tanahashi T."/>
            <person name="Sakakibara K."/>
            <person name="Fujita T."/>
            <person name="Oishi K."/>
            <person name="Shin-I T."/>
            <person name="Kuroki Y."/>
            <person name="Toyoda A."/>
            <person name="Suzuki Y."/>
            <person name="Hashimoto A."/>
            <person name="Yamaguchi K."/>
            <person name="Sugano A."/>
            <person name="Kohara Y."/>
            <person name="Fujiyama A."/>
            <person name="Anterola A."/>
            <person name="Aoki S."/>
            <person name="Ashton N."/>
            <person name="Barbazuk W.B."/>
            <person name="Barker E."/>
            <person name="Bennetzen J."/>
            <person name="Bezanilla M."/>
            <person name="Blankenship R."/>
            <person name="Cho S.H."/>
            <person name="Dutcher S."/>
            <person name="Estelle M."/>
            <person name="Fawcett J.A."/>
            <person name="Gundlach H."/>
            <person name="Hanada K."/>
            <person name="Heyl A."/>
            <person name="Hicks K.A."/>
            <person name="Hugh J."/>
            <person name="Lohr M."/>
            <person name="Mayer K."/>
            <person name="Melkozernov A."/>
            <person name="Murata T."/>
            <person name="Nelson D."/>
            <person name="Pils B."/>
            <person name="Prigge M."/>
            <person name="Reiss B."/>
            <person name="Renner T."/>
            <person name="Rombauts S."/>
            <person name="Rushton P."/>
            <person name="Sanderfoot A."/>
            <person name="Schween G."/>
            <person name="Shiu S.-H."/>
            <person name="Stueber K."/>
            <person name="Theodoulou F.L."/>
            <person name="Tu H."/>
            <person name="Van de Peer Y."/>
            <person name="Verrier P.J."/>
            <person name="Waters E."/>
            <person name="Wood A."/>
            <person name="Yang L."/>
            <person name="Cove D."/>
            <person name="Cuming A."/>
            <person name="Hasebe M."/>
            <person name="Lucas S."/>
            <person name="Mishler D.B."/>
            <person name="Reski R."/>
            <person name="Grigoriev I."/>
            <person name="Quatrano R.S."/>
            <person name="Boore J.L."/>
        </authorList>
    </citation>
    <scope>NUCLEOTIDE SEQUENCE [LARGE SCALE GENOMIC DNA]</scope>
    <source>
        <strain evidence="2 3">cv. Gransden 2004</strain>
    </source>
</reference>
<evidence type="ECO:0000313" key="2">
    <source>
        <dbReference type="EnsemblPlants" id="PAC:32960961.CDS.1"/>
    </source>
</evidence>
<sequence length="88" mass="10201">MNQVSAVEVPQIFGDFQHEVDGLSNRERGFPQVSMQQCVQTLVHEFHDDRQIALFQFPVFRLGFRATLHVDLREDLQMLPTESVTLTQ</sequence>
<dbReference type="EMBL" id="ABEU02000014">
    <property type="protein sequence ID" value="PNR40723.1"/>
    <property type="molecule type" value="Genomic_DNA"/>
</dbReference>
<dbReference type="Proteomes" id="UP000006727">
    <property type="component" value="Chromosome 14"/>
</dbReference>